<dbReference type="InterPro" id="IPR007110">
    <property type="entry name" value="Ig-like_dom"/>
</dbReference>
<name>A0A182SBK7_9DIPT</name>
<dbReference type="Proteomes" id="UP000075901">
    <property type="component" value="Unassembled WGS sequence"/>
</dbReference>
<sequence>HTLYERNVELLCRTDKPIDQCRVRLPGPSAETFDVGSLPAGVKRIGDDSRGECGVRLAKFTSDQIGKFVCIVTISGEQHEASIELRQRVPPRPTELKISKTTALIDGGIRANQLLKARCISRLGLPVSNLTWYLDNRPLNDSLVKPAQITTEMQDGKNLQTIQQEVNLYVTPELNGQMLDCVVNHAAIKSEQRTSFPLNVKFAPEEIPHIHIDELPATGSATVNITIHANPQPITRWTVNGRLIKEGESVDIYQAYIPRPTSSNGEYRVLLKNNDCSKERATLFTLEATNVLGTQTYIIKAVRVDDEGTEVIRNDDYNYNDDSNGSTFWLISVWTFFCSVIATRLL</sequence>
<evidence type="ECO:0000256" key="1">
    <source>
        <dbReference type="ARBA" id="ARBA00004370"/>
    </source>
</evidence>
<keyword evidence="5" id="KW-0472">Membrane</keyword>
<dbReference type="PANTHER" id="PTHR23277:SF108">
    <property type="entry name" value="FASCICLIN-3"/>
    <property type="match status" value="1"/>
</dbReference>
<keyword evidence="4" id="KW-0130">Cell adhesion</keyword>
<evidence type="ECO:0000259" key="8">
    <source>
        <dbReference type="PROSITE" id="PS50835"/>
    </source>
</evidence>
<dbReference type="InterPro" id="IPR013162">
    <property type="entry name" value="CD80_C2-set"/>
</dbReference>
<dbReference type="PROSITE" id="PS50835">
    <property type="entry name" value="IG_LIKE"/>
    <property type="match status" value="1"/>
</dbReference>
<dbReference type="EnsemblMetazoa" id="AMAM003496-RA">
    <property type="protein sequence ID" value="AMAM003496-PA"/>
    <property type="gene ID" value="AMAM003496"/>
</dbReference>
<protein>
    <recommendedName>
        <fullName evidence="8">Ig-like domain-containing protein</fullName>
    </recommendedName>
</protein>
<evidence type="ECO:0000256" key="3">
    <source>
        <dbReference type="ARBA" id="ARBA00022737"/>
    </source>
</evidence>
<dbReference type="Pfam" id="PF08205">
    <property type="entry name" value="C2-set_2"/>
    <property type="match status" value="1"/>
</dbReference>
<dbReference type="GO" id="GO:0007157">
    <property type="term" value="P:heterophilic cell-cell adhesion via plasma membrane cell adhesion molecules"/>
    <property type="evidence" value="ECO:0007669"/>
    <property type="project" value="TreeGrafter"/>
</dbReference>
<evidence type="ECO:0000256" key="5">
    <source>
        <dbReference type="ARBA" id="ARBA00023136"/>
    </source>
</evidence>
<organism evidence="9 10">
    <name type="scientific">Anopheles maculatus</name>
    <dbReference type="NCBI Taxonomy" id="74869"/>
    <lineage>
        <taxon>Eukaryota</taxon>
        <taxon>Metazoa</taxon>
        <taxon>Ecdysozoa</taxon>
        <taxon>Arthropoda</taxon>
        <taxon>Hexapoda</taxon>
        <taxon>Insecta</taxon>
        <taxon>Pterygota</taxon>
        <taxon>Neoptera</taxon>
        <taxon>Endopterygota</taxon>
        <taxon>Diptera</taxon>
        <taxon>Nematocera</taxon>
        <taxon>Culicoidea</taxon>
        <taxon>Culicidae</taxon>
        <taxon>Anophelinae</taxon>
        <taxon>Anopheles</taxon>
        <taxon>Anopheles maculatus group</taxon>
    </lineage>
</organism>
<evidence type="ECO:0000256" key="4">
    <source>
        <dbReference type="ARBA" id="ARBA00022889"/>
    </source>
</evidence>
<dbReference type="InterPro" id="IPR013783">
    <property type="entry name" value="Ig-like_fold"/>
</dbReference>
<dbReference type="SUPFAM" id="SSF48726">
    <property type="entry name" value="Immunoglobulin"/>
    <property type="match status" value="1"/>
</dbReference>
<evidence type="ECO:0000256" key="2">
    <source>
        <dbReference type="ARBA" id="ARBA00022729"/>
    </source>
</evidence>
<dbReference type="Gene3D" id="2.60.40.10">
    <property type="entry name" value="Immunoglobulins"/>
    <property type="match status" value="2"/>
</dbReference>
<dbReference type="GO" id="GO:0007156">
    <property type="term" value="P:homophilic cell adhesion via plasma membrane adhesion molecules"/>
    <property type="evidence" value="ECO:0007669"/>
    <property type="project" value="TreeGrafter"/>
</dbReference>
<evidence type="ECO:0000313" key="10">
    <source>
        <dbReference type="Proteomes" id="UP000075901"/>
    </source>
</evidence>
<dbReference type="VEuPathDB" id="VectorBase:AMAM003496"/>
<dbReference type="InterPro" id="IPR051427">
    <property type="entry name" value="Nectin/Nectin-like"/>
</dbReference>
<keyword evidence="6" id="KW-1015">Disulfide bond</keyword>
<keyword evidence="10" id="KW-1185">Reference proteome</keyword>
<dbReference type="InterPro" id="IPR036179">
    <property type="entry name" value="Ig-like_dom_sf"/>
</dbReference>
<evidence type="ECO:0000256" key="6">
    <source>
        <dbReference type="ARBA" id="ARBA00023157"/>
    </source>
</evidence>
<dbReference type="AlphaFoldDB" id="A0A182SBK7"/>
<dbReference type="GO" id="GO:0005912">
    <property type="term" value="C:adherens junction"/>
    <property type="evidence" value="ECO:0007669"/>
    <property type="project" value="TreeGrafter"/>
</dbReference>
<reference evidence="10" key="1">
    <citation type="submission" date="2013-09" db="EMBL/GenBank/DDBJ databases">
        <title>The Genome Sequence of Anopheles maculatus species B.</title>
        <authorList>
            <consortium name="The Broad Institute Genomics Platform"/>
            <person name="Neafsey D.E."/>
            <person name="Besansky N."/>
            <person name="Howell P."/>
            <person name="Walton C."/>
            <person name="Young S.K."/>
            <person name="Zeng Q."/>
            <person name="Gargeya S."/>
            <person name="Fitzgerald M."/>
            <person name="Haas B."/>
            <person name="Abouelleil A."/>
            <person name="Allen A.W."/>
            <person name="Alvarado L."/>
            <person name="Arachchi H.M."/>
            <person name="Berlin A.M."/>
            <person name="Chapman S.B."/>
            <person name="Gainer-Dewar J."/>
            <person name="Goldberg J."/>
            <person name="Griggs A."/>
            <person name="Gujja S."/>
            <person name="Hansen M."/>
            <person name="Howarth C."/>
            <person name="Imamovic A."/>
            <person name="Ireland A."/>
            <person name="Larimer J."/>
            <person name="McCowan C."/>
            <person name="Murphy C."/>
            <person name="Pearson M."/>
            <person name="Poon T.W."/>
            <person name="Priest M."/>
            <person name="Roberts A."/>
            <person name="Saif S."/>
            <person name="Shea T."/>
            <person name="Sisk P."/>
            <person name="Sykes S."/>
            <person name="Wortman J."/>
            <person name="Nusbaum C."/>
            <person name="Birren B."/>
        </authorList>
    </citation>
    <scope>NUCLEOTIDE SEQUENCE [LARGE SCALE GENOMIC DNA]</scope>
    <source>
        <strain evidence="10">maculatus3</strain>
    </source>
</reference>
<keyword evidence="3" id="KW-0677">Repeat</keyword>
<dbReference type="PANTHER" id="PTHR23277">
    <property type="entry name" value="NECTIN-RELATED"/>
    <property type="match status" value="1"/>
</dbReference>
<proteinExistence type="predicted"/>
<evidence type="ECO:0000313" key="9">
    <source>
        <dbReference type="EnsemblMetazoa" id="AMAM003496-PA"/>
    </source>
</evidence>
<feature type="domain" description="Ig-like" evidence="8">
    <location>
        <begin position="91"/>
        <end position="195"/>
    </location>
</feature>
<keyword evidence="7" id="KW-0325">Glycoprotein</keyword>
<evidence type="ECO:0000256" key="7">
    <source>
        <dbReference type="ARBA" id="ARBA00023180"/>
    </source>
</evidence>
<accession>A0A182SBK7</accession>
<dbReference type="GO" id="GO:0016020">
    <property type="term" value="C:membrane"/>
    <property type="evidence" value="ECO:0007669"/>
    <property type="project" value="UniProtKB-SubCell"/>
</dbReference>
<keyword evidence="2" id="KW-0732">Signal</keyword>
<comment type="subcellular location">
    <subcellularLocation>
        <location evidence="1">Membrane</location>
    </subcellularLocation>
</comment>
<reference evidence="9" key="2">
    <citation type="submission" date="2020-05" db="UniProtKB">
        <authorList>
            <consortium name="EnsemblMetazoa"/>
        </authorList>
    </citation>
    <scope>IDENTIFICATION</scope>
    <source>
        <strain evidence="9">maculatus3</strain>
    </source>
</reference>